<evidence type="ECO:0000313" key="1">
    <source>
        <dbReference type="EMBL" id="QBK87852.1"/>
    </source>
</evidence>
<accession>A0A481YXA2</accession>
<name>A0A481YXA2_9VIRU</name>
<sequence>MMDVLTPLPETTLVHFGKRSEAAQPRKNFNISQMSLSKKNYQIDTPLQALQILKNCLSQTNVGFQEY</sequence>
<dbReference type="EMBL" id="MK500370">
    <property type="protein sequence ID" value="QBK87852.1"/>
    <property type="molecule type" value="Genomic_DNA"/>
</dbReference>
<organism evidence="1">
    <name type="scientific">Marseillevirus LCMAC202</name>
    <dbReference type="NCBI Taxonomy" id="2506606"/>
    <lineage>
        <taxon>Viruses</taxon>
        <taxon>Varidnaviria</taxon>
        <taxon>Bamfordvirae</taxon>
        <taxon>Nucleocytoviricota</taxon>
        <taxon>Megaviricetes</taxon>
        <taxon>Pimascovirales</taxon>
        <taxon>Pimascovirales incertae sedis</taxon>
        <taxon>Marseilleviridae</taxon>
    </lineage>
</organism>
<protein>
    <submittedName>
        <fullName evidence="1">Uncharacterized protein</fullName>
    </submittedName>
</protein>
<reference evidence="1" key="1">
    <citation type="journal article" date="2019" name="MBio">
        <title>Virus Genomes from Deep Sea Sediments Expand the Ocean Megavirome and Support Independent Origins of Viral Gigantism.</title>
        <authorList>
            <person name="Backstrom D."/>
            <person name="Yutin N."/>
            <person name="Jorgensen S.L."/>
            <person name="Dharamshi J."/>
            <person name="Homa F."/>
            <person name="Zaremba-Niedwiedzka K."/>
            <person name="Spang A."/>
            <person name="Wolf Y.I."/>
            <person name="Koonin E.V."/>
            <person name="Ettema T.J."/>
        </authorList>
    </citation>
    <scope>NUCLEOTIDE SEQUENCE</scope>
</reference>
<proteinExistence type="predicted"/>
<gene>
    <name evidence="1" type="ORF">LCMAC202_02130</name>
</gene>